<name>A0A9P7KJC2_9AGAR</name>
<proteinExistence type="predicted"/>
<protein>
    <recommendedName>
        <fullName evidence="3">F-box domain-containing protein</fullName>
    </recommendedName>
</protein>
<evidence type="ECO:0000313" key="1">
    <source>
        <dbReference type="EMBL" id="KAG5650610.1"/>
    </source>
</evidence>
<dbReference type="Proteomes" id="UP000717328">
    <property type="component" value="Unassembled WGS sequence"/>
</dbReference>
<reference evidence="1" key="2">
    <citation type="submission" date="2021-10" db="EMBL/GenBank/DDBJ databases">
        <title>Phylogenomics reveals ancestral predisposition of the termite-cultivated fungus Termitomyces towards a domesticated lifestyle.</title>
        <authorList>
            <person name="Auxier B."/>
            <person name="Grum-Grzhimaylo A."/>
            <person name="Cardenas M.E."/>
            <person name="Lodge J.D."/>
            <person name="Laessoe T."/>
            <person name="Pedersen O."/>
            <person name="Smith M.E."/>
            <person name="Kuyper T.W."/>
            <person name="Franco-Molano E.A."/>
            <person name="Baroni T.J."/>
            <person name="Aanen D.K."/>
        </authorList>
    </citation>
    <scope>NUCLEOTIDE SEQUENCE</scope>
    <source>
        <strain evidence="1">D49</strain>
    </source>
</reference>
<evidence type="ECO:0008006" key="3">
    <source>
        <dbReference type="Google" id="ProtNLM"/>
    </source>
</evidence>
<accession>A0A9P7KJC2</accession>
<dbReference type="InterPro" id="IPR032675">
    <property type="entry name" value="LRR_dom_sf"/>
</dbReference>
<dbReference type="OrthoDB" id="3067012at2759"/>
<organism evidence="1 2">
    <name type="scientific">Sphagnurus paluster</name>
    <dbReference type="NCBI Taxonomy" id="117069"/>
    <lineage>
        <taxon>Eukaryota</taxon>
        <taxon>Fungi</taxon>
        <taxon>Dikarya</taxon>
        <taxon>Basidiomycota</taxon>
        <taxon>Agaricomycotina</taxon>
        <taxon>Agaricomycetes</taxon>
        <taxon>Agaricomycetidae</taxon>
        <taxon>Agaricales</taxon>
        <taxon>Tricholomatineae</taxon>
        <taxon>Lyophyllaceae</taxon>
        <taxon>Sphagnurus</taxon>
    </lineage>
</organism>
<dbReference type="SUPFAM" id="SSF52047">
    <property type="entry name" value="RNI-like"/>
    <property type="match status" value="1"/>
</dbReference>
<dbReference type="Gene3D" id="3.80.10.10">
    <property type="entry name" value="Ribonuclease Inhibitor"/>
    <property type="match status" value="1"/>
</dbReference>
<dbReference type="EMBL" id="JABCKI010000403">
    <property type="protein sequence ID" value="KAG5650610.1"/>
    <property type="molecule type" value="Genomic_DNA"/>
</dbReference>
<comment type="caution">
    <text evidence="1">The sequence shown here is derived from an EMBL/GenBank/DDBJ whole genome shotgun (WGS) entry which is preliminary data.</text>
</comment>
<keyword evidence="2" id="KW-1185">Reference proteome</keyword>
<dbReference type="AlphaFoldDB" id="A0A9P7KJC2"/>
<gene>
    <name evidence="1" type="ORF">H0H81_011658</name>
</gene>
<reference evidence="1" key="1">
    <citation type="submission" date="2021-02" db="EMBL/GenBank/DDBJ databases">
        <authorList>
            <person name="Nieuwenhuis M."/>
            <person name="Van De Peppel L.J.J."/>
        </authorList>
    </citation>
    <scope>NUCLEOTIDE SEQUENCE</scope>
    <source>
        <strain evidence="1">D49</strain>
    </source>
</reference>
<sequence length="521" mass="58512">MHPCLAINEILSNVFAHLFEHASTTEDDWTEYSQTTITLAALARTCRTFTEPALDHLWEVQVVFAPLVQCMPADLWHIDPATATLKFIREIRDTDWDRFDFYARRVREMGRPYNGAMKPSTIREVDSDALAALAVYRPARLLLPHLQVLQCTPWSKAILPVIHFVAGDSLRSVVLRKNDFLQADNHINALELSSFLLALSYRSTSLTSLSIFFPSFWETRDDGCLQLLSRLPKLRHITISPIFYDDHRDLVEALARLPSLEELFWPNVKLEDLALYTTYGGRFPQLRAFGFYTSEAAFVGPVLSSMQREFSQISVTGLPIYLNAPSQTAQLDLTCLPTHPARLTLTKIHIYMHLHLAPTIVVEGPGVAEVLAPLFALTNVREVTLELHELIALTDAWFADAANAWPALEDLTLVTHSSLYPAATLAGLAHLARRCVQLGHVAMWLDARVVPAHEYTKSGCQSLSLDASPIADPLAVVLALCAMFPELDGVVGGERTWTCYPDAEMLEYDRGWMQVEQYILE</sequence>
<evidence type="ECO:0000313" key="2">
    <source>
        <dbReference type="Proteomes" id="UP000717328"/>
    </source>
</evidence>